<dbReference type="KEGG" id="tum:CBW65_22230"/>
<evidence type="ECO:0000313" key="7">
    <source>
        <dbReference type="Proteomes" id="UP000195437"/>
    </source>
</evidence>
<evidence type="ECO:0000256" key="4">
    <source>
        <dbReference type="RuleBase" id="RU362032"/>
    </source>
</evidence>
<evidence type="ECO:0000256" key="1">
    <source>
        <dbReference type="ARBA" id="ARBA00006723"/>
    </source>
</evidence>
<sequence length="64" mass="7369">MPFVHIEWMEGRSLEQKRELTKRISDAVAEIAGIPQDRVHVFIKDMKADEYGVGGELLIDKKRS</sequence>
<dbReference type="InterPro" id="IPR014347">
    <property type="entry name" value="Tautomerase/MIF_sf"/>
</dbReference>
<feature type="active site" description="Proton acceptor; via imino nitrogen" evidence="3">
    <location>
        <position position="2"/>
    </location>
</feature>
<organism evidence="6 7">
    <name type="scientific">Tumebacillus avium</name>
    <dbReference type="NCBI Taxonomy" id="1903704"/>
    <lineage>
        <taxon>Bacteria</taxon>
        <taxon>Bacillati</taxon>
        <taxon>Bacillota</taxon>
        <taxon>Bacilli</taxon>
        <taxon>Bacillales</taxon>
        <taxon>Alicyclobacillaceae</taxon>
        <taxon>Tumebacillus</taxon>
    </lineage>
</organism>
<dbReference type="InterPro" id="IPR004370">
    <property type="entry name" value="4-OT-like_dom"/>
</dbReference>
<dbReference type="EC" id="5.3.2.-" evidence="4"/>
<dbReference type="AlphaFoldDB" id="A0A1Y0IVN4"/>
<evidence type="ECO:0000256" key="3">
    <source>
        <dbReference type="PIRSR" id="PIRSR618191-1"/>
    </source>
</evidence>
<dbReference type="PANTHER" id="PTHR35530:SF1">
    <property type="entry name" value="2-HYDROXYMUCONATE TAUTOMERASE"/>
    <property type="match status" value="1"/>
</dbReference>
<dbReference type="NCBIfam" id="NF002571">
    <property type="entry name" value="PRK02220.1"/>
    <property type="match status" value="1"/>
</dbReference>
<dbReference type="RefSeq" id="WP_087458749.1">
    <property type="nucleotide sequence ID" value="NZ_CP021434.1"/>
</dbReference>
<protein>
    <recommendedName>
        <fullName evidence="4">Tautomerase</fullName>
        <ecNumber evidence="4">5.3.2.-</ecNumber>
    </recommendedName>
</protein>
<dbReference type="NCBIfam" id="TIGR00013">
    <property type="entry name" value="taut"/>
    <property type="match status" value="1"/>
</dbReference>
<keyword evidence="2 4" id="KW-0413">Isomerase</keyword>
<feature type="domain" description="4-oxalocrotonate tautomerase-like" evidence="5">
    <location>
        <begin position="2"/>
        <end position="58"/>
    </location>
</feature>
<evidence type="ECO:0000259" key="5">
    <source>
        <dbReference type="Pfam" id="PF01361"/>
    </source>
</evidence>
<name>A0A1Y0IVN4_9BACL</name>
<dbReference type="Gene3D" id="3.30.429.10">
    <property type="entry name" value="Macrophage Migration Inhibitory Factor"/>
    <property type="match status" value="1"/>
</dbReference>
<proteinExistence type="inferred from homology"/>
<reference evidence="7" key="1">
    <citation type="submission" date="2017-05" db="EMBL/GenBank/DDBJ databases">
        <authorList>
            <person name="Sung H."/>
        </authorList>
    </citation>
    <scope>NUCLEOTIDE SEQUENCE [LARGE SCALE GENOMIC DNA]</scope>
    <source>
        <strain evidence="7">AR23208</strain>
    </source>
</reference>
<dbReference type="PANTHER" id="PTHR35530">
    <property type="entry name" value="TAUTOMERASE-RELATED"/>
    <property type="match status" value="1"/>
</dbReference>
<comment type="similarity">
    <text evidence="1 4">Belongs to the 4-oxalocrotonate tautomerase family.</text>
</comment>
<accession>A0A1Y0IVN4</accession>
<evidence type="ECO:0000256" key="2">
    <source>
        <dbReference type="ARBA" id="ARBA00023235"/>
    </source>
</evidence>
<dbReference type="SUPFAM" id="SSF55331">
    <property type="entry name" value="Tautomerase/MIF"/>
    <property type="match status" value="1"/>
</dbReference>
<dbReference type="Proteomes" id="UP000195437">
    <property type="component" value="Chromosome"/>
</dbReference>
<dbReference type="OrthoDB" id="9804765at2"/>
<evidence type="ECO:0000313" key="6">
    <source>
        <dbReference type="EMBL" id="ARU63404.1"/>
    </source>
</evidence>
<dbReference type="GO" id="GO:0016853">
    <property type="term" value="F:isomerase activity"/>
    <property type="evidence" value="ECO:0007669"/>
    <property type="project" value="UniProtKB-UniRule"/>
</dbReference>
<gene>
    <name evidence="6" type="ORF">CBW65_22230</name>
</gene>
<dbReference type="EMBL" id="CP021434">
    <property type="protein sequence ID" value="ARU63404.1"/>
    <property type="molecule type" value="Genomic_DNA"/>
</dbReference>
<dbReference type="Pfam" id="PF01361">
    <property type="entry name" value="Tautomerase"/>
    <property type="match status" value="1"/>
</dbReference>
<dbReference type="InterPro" id="IPR018191">
    <property type="entry name" value="4-OT"/>
</dbReference>
<keyword evidence="7" id="KW-1185">Reference proteome</keyword>